<gene>
    <name evidence="1" type="ORF">SMAC_05489</name>
</gene>
<dbReference type="OrthoDB" id="10506278at2759"/>
<dbReference type="eggNOG" id="ENOG502RJPY">
    <property type="taxonomic scope" value="Eukaryota"/>
</dbReference>
<dbReference type="Proteomes" id="UP000001881">
    <property type="component" value="Unassembled WGS sequence"/>
</dbReference>
<dbReference type="KEGG" id="smp:10806693"/>
<protein>
    <submittedName>
        <fullName evidence="1">WGS project CABT00000000 data, contig 2.26</fullName>
    </submittedName>
</protein>
<proteinExistence type="predicted"/>
<dbReference type="GeneID" id="10806693"/>
<sequence>MSDPAMDAPWPAGQSYLEKLPTEIIEIICDTLGPERTRNYLMKTSSSRHPRYPNKPAEACYPSDPIDSQSYLKSRRALYNLARVSKRLSPVARKYLLRKVSVTDPQCLFKLAKSLALYPDTRPHVKWLGIDAQFISGCHFQEEDGGDADPDGDMPMRHPKLECLCDGEYCGVRPLYHRHWDTCRLSLEMDFMWNFEKVLKVPEMKGFPDMGHLLQLVRQMQYTEVNLDYFLDDRTFEQMCNIGLKVAIFLSPNLQALRLTADYSHSHSFLFRYSMGIVPAPTESFGPFAMEYHPDVAKFLTTLNMGASSFRHFSTAPTLTFIPTCPATLEELTLIDDGPIYVNDDQERCRGIEPHQLLTWLKPAKRLRKLRLYSGLDVEGLTMVLRWGLEASPYNLTHLHNINTILLAHRETLLHFEWCQMSNPWKTDEQAWIKMFGPDQKLSCLAELKELTYLKLSDMFVYTRQQYLDRRASLAAMDAITKKSILLKADREYNDLVVLRRNLLYELSAPPKLKRVIVVGNLPRHGRRYIEVNT</sequence>
<accession>F7W3V9</accession>
<evidence type="ECO:0000313" key="2">
    <source>
        <dbReference type="Proteomes" id="UP000001881"/>
    </source>
</evidence>
<evidence type="ECO:0000313" key="1">
    <source>
        <dbReference type="EMBL" id="CCC12312.1"/>
    </source>
</evidence>
<dbReference type="InParanoid" id="F7W3V9"/>
<comment type="caution">
    <text evidence="1">The sequence shown here is derived from an EMBL/GenBank/DDBJ whole genome shotgun (WGS) entry which is preliminary data.</text>
</comment>
<reference evidence="1 2" key="1">
    <citation type="journal article" date="2010" name="PLoS Genet.">
        <title>De novo assembly of a 40 Mb eukaryotic genome from short sequence reads: Sordaria macrospora, a model organism for fungal morphogenesis.</title>
        <authorList>
            <person name="Nowrousian M."/>
            <person name="Stajich J."/>
            <person name="Chu M."/>
            <person name="Engh I."/>
            <person name="Espagne E."/>
            <person name="Halliday K."/>
            <person name="Kamerewerd J."/>
            <person name="Kempken F."/>
            <person name="Knab B."/>
            <person name="Kuo H.C."/>
            <person name="Osiewacz H.D."/>
            <person name="Poeggeler S."/>
            <person name="Read N."/>
            <person name="Seiler S."/>
            <person name="Smith K."/>
            <person name="Zickler D."/>
            <person name="Kueck U."/>
            <person name="Freitag M."/>
        </authorList>
    </citation>
    <scope>NUCLEOTIDE SEQUENCE [LARGE SCALE GENOMIC DNA]</scope>
    <source>
        <strain evidence="2">ATCC MYA-333 / DSM 997 / K(L3346) / K-hell</strain>
        <tissue evidence="1">Mycelium</tissue>
    </source>
</reference>
<dbReference type="EMBL" id="CABT02000026">
    <property type="protein sequence ID" value="CCC12312.1"/>
    <property type="molecule type" value="Genomic_DNA"/>
</dbReference>
<dbReference type="VEuPathDB" id="FungiDB:SMAC_05489"/>
<name>F7W3V9_SORMK</name>
<organism evidence="1 2">
    <name type="scientific">Sordaria macrospora (strain ATCC MYA-333 / DSM 997 / K(L3346) / K-hell)</name>
    <dbReference type="NCBI Taxonomy" id="771870"/>
    <lineage>
        <taxon>Eukaryota</taxon>
        <taxon>Fungi</taxon>
        <taxon>Dikarya</taxon>
        <taxon>Ascomycota</taxon>
        <taxon>Pezizomycotina</taxon>
        <taxon>Sordariomycetes</taxon>
        <taxon>Sordariomycetidae</taxon>
        <taxon>Sordariales</taxon>
        <taxon>Sordariaceae</taxon>
        <taxon>Sordaria</taxon>
    </lineage>
</organism>
<dbReference type="HOGENOM" id="CLU_510145_0_0_1"/>
<dbReference type="AlphaFoldDB" id="F7W3V9"/>
<keyword evidence="2" id="KW-1185">Reference proteome</keyword>